<accession>A0A2P7QP85</accession>
<comment type="caution">
    <text evidence="2">The sequence shown here is derived from an EMBL/GenBank/DDBJ whole genome shotgun (WGS) entry which is preliminary data.</text>
</comment>
<dbReference type="OrthoDB" id="7594920at2"/>
<gene>
    <name evidence="2" type="ORF">C7I55_14355</name>
</gene>
<dbReference type="EMBL" id="PXYI01000004">
    <property type="protein sequence ID" value="PSJ39758.1"/>
    <property type="molecule type" value="Genomic_DNA"/>
</dbReference>
<dbReference type="InterPro" id="IPR036388">
    <property type="entry name" value="WH-like_DNA-bd_sf"/>
</dbReference>
<organism evidence="2 3">
    <name type="scientific">Allosphingosinicella deserti</name>
    <dbReference type="NCBI Taxonomy" id="2116704"/>
    <lineage>
        <taxon>Bacteria</taxon>
        <taxon>Pseudomonadati</taxon>
        <taxon>Pseudomonadota</taxon>
        <taxon>Alphaproteobacteria</taxon>
        <taxon>Sphingomonadales</taxon>
        <taxon>Sphingomonadaceae</taxon>
        <taxon>Allosphingosinicella</taxon>
    </lineage>
</organism>
<reference evidence="2 3" key="1">
    <citation type="submission" date="2018-03" db="EMBL/GenBank/DDBJ databases">
        <title>The draft genome of Sphingosinicella sp. GL-C-18.</title>
        <authorList>
            <person name="Liu L."/>
            <person name="Li L."/>
            <person name="Liang L."/>
            <person name="Zhang X."/>
            <person name="Wang T."/>
        </authorList>
    </citation>
    <scope>NUCLEOTIDE SEQUENCE [LARGE SCALE GENOMIC DNA]</scope>
    <source>
        <strain evidence="2 3">GL-C-18</strain>
    </source>
</reference>
<dbReference type="RefSeq" id="WP_106513654.1">
    <property type="nucleotide sequence ID" value="NZ_PXYI01000004.1"/>
</dbReference>
<evidence type="ECO:0000313" key="3">
    <source>
        <dbReference type="Proteomes" id="UP000241167"/>
    </source>
</evidence>
<dbReference type="SUPFAM" id="SSF46785">
    <property type="entry name" value="Winged helix' DNA-binding domain"/>
    <property type="match status" value="1"/>
</dbReference>
<feature type="region of interest" description="Disordered" evidence="1">
    <location>
        <begin position="20"/>
        <end position="39"/>
    </location>
</feature>
<dbReference type="InterPro" id="IPR036390">
    <property type="entry name" value="WH_DNA-bd_sf"/>
</dbReference>
<proteinExistence type="predicted"/>
<name>A0A2P7QP85_9SPHN</name>
<evidence type="ECO:0000313" key="2">
    <source>
        <dbReference type="EMBL" id="PSJ39758.1"/>
    </source>
</evidence>
<dbReference type="Proteomes" id="UP000241167">
    <property type="component" value="Unassembled WGS sequence"/>
</dbReference>
<dbReference type="AlphaFoldDB" id="A0A2P7QP85"/>
<dbReference type="Gene3D" id="1.10.10.10">
    <property type="entry name" value="Winged helix-like DNA-binding domain superfamily/Winged helix DNA-binding domain"/>
    <property type="match status" value="1"/>
</dbReference>
<keyword evidence="3" id="KW-1185">Reference proteome</keyword>
<sequence length="193" mass="21609">MSKMYLPAGDGIARNIIFEKNEKEHRRAPPKASHSLLSTKASPEHVSEISIWRRKEEDAALDGILTGLENAICQLIETHNRSSSDGDRYLLRKAQRMRQTSRSCHVLFGNKFQNVPLNMLIELFICSGCGEKTLVKNLCLASSVSQSSALRWINRLIALDLITRCDDEADARRSLIELTAKGREALSRFLAAA</sequence>
<protein>
    <submittedName>
        <fullName evidence="2">Uncharacterized protein</fullName>
    </submittedName>
</protein>
<evidence type="ECO:0000256" key="1">
    <source>
        <dbReference type="SAM" id="MobiDB-lite"/>
    </source>
</evidence>